<keyword evidence="3" id="KW-1185">Reference proteome</keyword>
<evidence type="ECO:0000313" key="2">
    <source>
        <dbReference type="EMBL" id="GER60096.1"/>
    </source>
</evidence>
<reference evidence="2 3" key="1">
    <citation type="submission" date="2019-08" db="EMBL/GenBank/DDBJ databases">
        <title>Draft genome sequence of Ulvibacter marinus type strain NBRC 109484.</title>
        <authorList>
            <person name="Kawano K."/>
            <person name="Ushijima N."/>
            <person name="Kihara M."/>
            <person name="Itoh H."/>
        </authorList>
    </citation>
    <scope>NUCLEOTIDE SEQUENCE [LARGE SCALE GENOMIC DNA]</scope>
    <source>
        <strain evidence="2 3">NBRC 109484</strain>
    </source>
</reference>
<dbReference type="AlphaFoldDB" id="A0A5J4IYS1"/>
<dbReference type="RefSeq" id="WP_151674539.1">
    <property type="nucleotide sequence ID" value="NZ_BKCG01000005.1"/>
</dbReference>
<comment type="caution">
    <text evidence="2">The sequence shown here is derived from an EMBL/GenBank/DDBJ whole genome shotgun (WGS) entry which is preliminary data.</text>
</comment>
<accession>A0A5J4IYS1</accession>
<name>A0A5J4IYS1_9FLAO</name>
<dbReference type="Proteomes" id="UP000326509">
    <property type="component" value="Unassembled WGS sequence"/>
</dbReference>
<feature type="coiled-coil region" evidence="1">
    <location>
        <begin position="233"/>
        <end position="287"/>
    </location>
</feature>
<protein>
    <recommendedName>
        <fullName evidence="4">DNA repair exonuclease SbcCD ATPase subunit</fullName>
    </recommendedName>
</protein>
<evidence type="ECO:0008006" key="4">
    <source>
        <dbReference type="Google" id="ProtNLM"/>
    </source>
</evidence>
<feature type="coiled-coil region" evidence="1">
    <location>
        <begin position="617"/>
        <end position="713"/>
    </location>
</feature>
<dbReference type="Gene3D" id="3.40.1140.10">
    <property type="match status" value="1"/>
</dbReference>
<sequence length="1056" mass="122427">MIEYPRIFSLSTVGIRKHYNQDYLLHRVRTDFTGNNGIGKSLIADLFQLIFIGQKSKISFGTESFKNKDRHIHTIPYDTDDAYVFIHIEFKKNEFITIGTNIGNKRSRPLKSFWILNQAYNDNDKKDLETLSLNADQLSYSKDFLKDGHFLPISQLARHLKKNKKGFLKSFTDVEDKKEYYEFLYSNELLPINLAIDENMDAFAKVIQSFSKANSLDTESDKILKDFLFENSLDTLQSKYQSNKEKLEKLINEYNELDEEIHTIELKQEVLGDLKELQQLKNESQKKYLIAKYHINYFRYDKVATNCTDTSDKIKKETDFISNLKKGVPKIEKQIGITKSEYDTYSNAQIFFINYKNLFNTRSKKLESLNQLQKMKLPIIDQANLVEIDIDEYGDQIIIEKINKLNSALEKYGTIHNINEKTLSQRKIITEYKEKKTSELADLEALNRILSAGEDGSLIAQIIKNGRNLTVEEETVLFGLLKNVHLEKPDNPSKGTQFTKDSSLLKYDNIEDDKVNSGYWFKVGALRTFVPYSNEKQIFADTAKMKIAKKKKQNAIDEQIKSIKNELVEILKFEKGDVNNLSSVDELKNLNKNFKDFSLYESSKIAMSIAESLSTKILTDQKELAQSLQELEMLEKKIPIKITDEKIDDQLTSYIQKIAAKKSVYKELQNKLKNSKSTITQKEDNLTTLNELLTAKEKERDDLKKQYEDALTNFKKHFKLLNINDLKPTNLDSIDLDDLSKQHNKHKDNYINAYGKASSQFDTTKDDLEVKNQMDDQNYSFEVLELVLLGPKIKHTENLAPALKKSNQNRTKVMQAITQAMLRIFKLTKTKYKDFEKIVEDLNDFFSERLISDKYNFKIDFTPNETFKIDWMKNLQSSTQAAYSEGELQFSDSVESFVEKIFTETTSYNEKIKFSDLLDPKTYFDLSTRLLDKDGVDQTGSTGQSYTAIVLLGIGRLSIVQKEDRKGVKFLILEEVSNMDKGNFNTFPNIAKEFGYQMLTMTPEPYGSNENEGWYLHHLIEGYEDVNINYAMPSSYFKTNESREDLSDYLKNINKQ</sequence>
<proteinExistence type="predicted"/>
<evidence type="ECO:0000313" key="3">
    <source>
        <dbReference type="Proteomes" id="UP000326509"/>
    </source>
</evidence>
<organism evidence="2 3">
    <name type="scientific">Patiriisocius marinus</name>
    <dbReference type="NCBI Taxonomy" id="1397112"/>
    <lineage>
        <taxon>Bacteria</taxon>
        <taxon>Pseudomonadati</taxon>
        <taxon>Bacteroidota</taxon>
        <taxon>Flavobacteriia</taxon>
        <taxon>Flavobacteriales</taxon>
        <taxon>Flavobacteriaceae</taxon>
        <taxon>Patiriisocius</taxon>
    </lineage>
</organism>
<dbReference type="OrthoDB" id="603257at2"/>
<gene>
    <name evidence="2" type="ORF">ULMA_22040</name>
</gene>
<dbReference type="EMBL" id="BKCG01000005">
    <property type="protein sequence ID" value="GER60096.1"/>
    <property type="molecule type" value="Genomic_DNA"/>
</dbReference>
<keyword evidence="1" id="KW-0175">Coiled coil</keyword>
<evidence type="ECO:0000256" key="1">
    <source>
        <dbReference type="SAM" id="Coils"/>
    </source>
</evidence>